<protein>
    <recommendedName>
        <fullName evidence="10">UDP-N-acetylglucosamine--N-acetylmuramyl-(pentapeptide) pyrophosphoryl-undecaprenol N-acetylglucosamine transferase</fullName>
        <ecNumber evidence="10">2.4.1.227</ecNumber>
    </recommendedName>
    <alternativeName>
        <fullName evidence="10">Undecaprenyl-PP-MurNAc-pentapeptide-UDPGlcNAc GlcNAc transferase</fullName>
    </alternativeName>
</protein>
<comment type="pathway">
    <text evidence="10">Cell wall biogenesis; peptidoglycan biosynthesis.</text>
</comment>
<keyword evidence="1 10" id="KW-1003">Cell membrane</keyword>
<evidence type="ECO:0000259" key="11">
    <source>
        <dbReference type="Pfam" id="PF03033"/>
    </source>
</evidence>
<comment type="function">
    <text evidence="10">Cell wall formation. Catalyzes the transfer of a GlcNAc subunit on undecaprenyl-pyrophosphoryl-MurNAc-pentapeptide (lipid intermediate I) to form undecaprenyl-pyrophosphoryl-MurNAc-(pentapeptide)GlcNAc (lipid intermediate II).</text>
</comment>
<keyword evidence="8 10" id="KW-0131">Cell cycle</keyword>
<keyword evidence="3 10" id="KW-0328">Glycosyltransferase</keyword>
<reference evidence="13 14" key="1">
    <citation type="submission" date="2018-05" db="EMBL/GenBank/DDBJ databases">
        <title>Reference genomes for bee gut microbiota database.</title>
        <authorList>
            <person name="Ellegaard K.M."/>
        </authorList>
    </citation>
    <scope>NUCLEOTIDE SEQUENCE [LARGE SCALE GENOMIC DNA]</scope>
    <source>
        <strain evidence="13 14">ESL0284</strain>
    </source>
</reference>
<evidence type="ECO:0000256" key="8">
    <source>
        <dbReference type="ARBA" id="ARBA00023306"/>
    </source>
</evidence>
<evidence type="ECO:0000256" key="2">
    <source>
        <dbReference type="ARBA" id="ARBA00022618"/>
    </source>
</evidence>
<evidence type="ECO:0000256" key="3">
    <source>
        <dbReference type="ARBA" id="ARBA00022676"/>
    </source>
</evidence>
<evidence type="ECO:0000256" key="6">
    <source>
        <dbReference type="ARBA" id="ARBA00022984"/>
    </source>
</evidence>
<keyword evidence="5 10" id="KW-0133">Cell shape</keyword>
<evidence type="ECO:0000256" key="4">
    <source>
        <dbReference type="ARBA" id="ARBA00022679"/>
    </source>
</evidence>
<dbReference type="InterPro" id="IPR006009">
    <property type="entry name" value="GlcNAc_MurG"/>
</dbReference>
<evidence type="ECO:0000256" key="9">
    <source>
        <dbReference type="ARBA" id="ARBA00023316"/>
    </source>
</evidence>
<dbReference type="HAMAP" id="MF_00033">
    <property type="entry name" value="MurG"/>
    <property type="match status" value="1"/>
</dbReference>
<sequence>MNKPAIAIAAGGTGGHFFPAKSLALQLTRRDYPVVFMTDKRIEDRELASWHDIRQFVIDSAGINKKTIMKKIGNTFSLMKGIIEARKILVQNHVSAIVGFGGYPSIPPLFATRLLSKKNRPIIILHEGNAIIGKANAFLAPFATKIATSFPVTKGLSNSDKIVVTGLPVRPDITSLYPSVYEPPKETIHLLIWGGSLGARIFGEIVPYALGNLSLSLRKKLRITQQLRQEDIETITRYYQKNEIKAKLSPFLTNIGDLLQKAHLVIGRSGGSSTAELALTNRPAILVPYPHAANKEQYYNAQILEKEGAAWLINQPDFTIANLTQLINDLFSHPEKLQKAALSHKTAYPNAAKNLADLIERSVANLSF</sequence>
<keyword evidence="14" id="KW-1185">Reference proteome</keyword>
<dbReference type="Proteomes" id="UP000247565">
    <property type="component" value="Unassembled WGS sequence"/>
</dbReference>
<dbReference type="EMBL" id="QGLT01000001">
    <property type="protein sequence ID" value="PXZ01950.1"/>
    <property type="molecule type" value="Genomic_DNA"/>
</dbReference>
<keyword evidence="2 10" id="KW-0132">Cell division</keyword>
<proteinExistence type="inferred from homology"/>
<comment type="catalytic activity">
    <reaction evidence="10">
        <text>di-trans,octa-cis-undecaprenyl diphospho-N-acetyl-alpha-D-muramoyl-L-alanyl-D-glutamyl-meso-2,6-diaminopimeloyl-D-alanyl-D-alanine + UDP-N-acetyl-alpha-D-glucosamine = di-trans,octa-cis-undecaprenyl diphospho-[N-acetyl-alpha-D-glucosaminyl-(1-&gt;4)]-N-acetyl-alpha-D-muramoyl-L-alanyl-D-glutamyl-meso-2,6-diaminopimeloyl-D-alanyl-D-alanine + UDP + H(+)</text>
        <dbReference type="Rhea" id="RHEA:31227"/>
        <dbReference type="ChEBI" id="CHEBI:15378"/>
        <dbReference type="ChEBI" id="CHEBI:57705"/>
        <dbReference type="ChEBI" id="CHEBI:58223"/>
        <dbReference type="ChEBI" id="CHEBI:61387"/>
        <dbReference type="ChEBI" id="CHEBI:61388"/>
        <dbReference type="EC" id="2.4.1.227"/>
    </reaction>
</comment>
<dbReference type="Pfam" id="PF04101">
    <property type="entry name" value="Glyco_tran_28_C"/>
    <property type="match status" value="1"/>
</dbReference>
<comment type="caution">
    <text evidence="13">The sequence shown here is derived from an EMBL/GenBank/DDBJ whole genome shotgun (WGS) entry which is preliminary data.</text>
</comment>
<keyword evidence="7 10" id="KW-0472">Membrane</keyword>
<name>A0A318MZ82_9PROT</name>
<keyword evidence="4 10" id="KW-0808">Transferase</keyword>
<evidence type="ECO:0000259" key="12">
    <source>
        <dbReference type="Pfam" id="PF04101"/>
    </source>
</evidence>
<dbReference type="InterPro" id="IPR007235">
    <property type="entry name" value="Glyco_trans_28_C"/>
</dbReference>
<keyword evidence="6 10" id="KW-0573">Peptidoglycan synthesis</keyword>
<feature type="binding site" evidence="10">
    <location>
        <position position="170"/>
    </location>
    <ligand>
        <name>UDP-N-acetyl-alpha-D-glucosamine</name>
        <dbReference type="ChEBI" id="CHEBI:57705"/>
    </ligand>
</feature>
<evidence type="ECO:0000256" key="7">
    <source>
        <dbReference type="ARBA" id="ARBA00023136"/>
    </source>
</evidence>
<dbReference type="UniPathway" id="UPA00219"/>
<dbReference type="AlphaFoldDB" id="A0A318MZ82"/>
<dbReference type="GO" id="GO:0009252">
    <property type="term" value="P:peptidoglycan biosynthetic process"/>
    <property type="evidence" value="ECO:0007669"/>
    <property type="project" value="UniProtKB-UniRule"/>
</dbReference>
<dbReference type="GO" id="GO:0008360">
    <property type="term" value="P:regulation of cell shape"/>
    <property type="evidence" value="ECO:0007669"/>
    <property type="project" value="UniProtKB-KW"/>
</dbReference>
<comment type="similarity">
    <text evidence="10">Belongs to the glycosyltransferase 28 family. MurG subfamily.</text>
</comment>
<feature type="binding site" evidence="10">
    <location>
        <position position="129"/>
    </location>
    <ligand>
        <name>UDP-N-acetyl-alpha-D-glucosamine</name>
        <dbReference type="ChEBI" id="CHEBI:57705"/>
    </ligand>
</feature>
<dbReference type="NCBIfam" id="TIGR01133">
    <property type="entry name" value="murG"/>
    <property type="match status" value="1"/>
</dbReference>
<accession>A0A318MZ82</accession>
<comment type="subcellular location">
    <subcellularLocation>
        <location evidence="10">Cell membrane</location>
        <topology evidence="10">Peripheral membrane protein</topology>
        <orientation evidence="10">Cytoplasmic side</orientation>
    </subcellularLocation>
</comment>
<feature type="binding site" evidence="10">
    <location>
        <begin position="13"/>
        <end position="15"/>
    </location>
    <ligand>
        <name>UDP-N-acetyl-alpha-D-glucosamine</name>
        <dbReference type="ChEBI" id="CHEBI:57705"/>
    </ligand>
</feature>
<organism evidence="13 14">
    <name type="scientific">Commensalibacter melissae</name>
    <dbReference type="NCBI Taxonomy" id="2070537"/>
    <lineage>
        <taxon>Bacteria</taxon>
        <taxon>Pseudomonadati</taxon>
        <taxon>Pseudomonadota</taxon>
        <taxon>Alphaproteobacteria</taxon>
        <taxon>Acetobacterales</taxon>
        <taxon>Acetobacteraceae</taxon>
    </lineage>
</organism>
<feature type="domain" description="Glycosyltransferase family 28 N-terminal" evidence="11">
    <location>
        <begin position="6"/>
        <end position="147"/>
    </location>
</feature>
<keyword evidence="9 10" id="KW-0961">Cell wall biogenesis/degradation</keyword>
<feature type="domain" description="Glycosyl transferase family 28 C-terminal" evidence="12">
    <location>
        <begin position="190"/>
        <end position="353"/>
    </location>
</feature>
<dbReference type="Pfam" id="PF03033">
    <property type="entry name" value="Glyco_transf_28"/>
    <property type="match status" value="1"/>
</dbReference>
<dbReference type="GO" id="GO:0050511">
    <property type="term" value="F:undecaprenyldiphospho-muramoylpentapeptide beta-N-acetylglucosaminyltransferase activity"/>
    <property type="evidence" value="ECO:0007669"/>
    <property type="project" value="UniProtKB-UniRule"/>
</dbReference>
<dbReference type="Gene3D" id="3.40.50.2000">
    <property type="entry name" value="Glycogen Phosphorylase B"/>
    <property type="match status" value="2"/>
</dbReference>
<evidence type="ECO:0000256" key="1">
    <source>
        <dbReference type="ARBA" id="ARBA00022475"/>
    </source>
</evidence>
<dbReference type="GO" id="GO:0051301">
    <property type="term" value="P:cell division"/>
    <property type="evidence" value="ECO:0007669"/>
    <property type="project" value="UniProtKB-KW"/>
</dbReference>
<dbReference type="GO" id="GO:0005886">
    <property type="term" value="C:plasma membrane"/>
    <property type="evidence" value="ECO:0007669"/>
    <property type="project" value="UniProtKB-SubCell"/>
</dbReference>
<dbReference type="GO" id="GO:0071555">
    <property type="term" value="P:cell wall organization"/>
    <property type="evidence" value="ECO:0007669"/>
    <property type="project" value="UniProtKB-KW"/>
</dbReference>
<gene>
    <name evidence="10 13" type="primary">murG</name>
    <name evidence="13" type="ORF">DK869_02860</name>
</gene>
<evidence type="ECO:0000256" key="5">
    <source>
        <dbReference type="ARBA" id="ARBA00022960"/>
    </source>
</evidence>
<evidence type="ECO:0000256" key="10">
    <source>
        <dbReference type="HAMAP-Rule" id="MF_00033"/>
    </source>
</evidence>
<dbReference type="SUPFAM" id="SSF53756">
    <property type="entry name" value="UDP-Glycosyltransferase/glycogen phosphorylase"/>
    <property type="match status" value="1"/>
</dbReference>
<dbReference type="CDD" id="cd03785">
    <property type="entry name" value="GT28_MurG"/>
    <property type="match status" value="1"/>
</dbReference>
<evidence type="ECO:0000313" key="13">
    <source>
        <dbReference type="EMBL" id="PXZ01950.1"/>
    </source>
</evidence>
<dbReference type="PANTHER" id="PTHR21015">
    <property type="entry name" value="UDP-N-ACETYLGLUCOSAMINE--N-ACETYLMURAMYL-(PENTAPEPTIDE) PYROPHOSPHORYL-UNDECAPRENOL N-ACETYLGLUCOSAMINE TRANSFERASE 1"/>
    <property type="match status" value="1"/>
</dbReference>
<dbReference type="EC" id="2.4.1.227" evidence="10"/>
<evidence type="ECO:0000313" key="14">
    <source>
        <dbReference type="Proteomes" id="UP000247565"/>
    </source>
</evidence>
<dbReference type="GO" id="GO:0005975">
    <property type="term" value="P:carbohydrate metabolic process"/>
    <property type="evidence" value="ECO:0007669"/>
    <property type="project" value="InterPro"/>
</dbReference>
<dbReference type="OrthoDB" id="9808936at2"/>
<dbReference type="InterPro" id="IPR004276">
    <property type="entry name" value="GlycoTrans_28_N"/>
</dbReference>
<dbReference type="RefSeq" id="WP_110438468.1">
    <property type="nucleotide sequence ID" value="NZ_CP046393.1"/>
</dbReference>
<feature type="binding site" evidence="10">
    <location>
        <position position="196"/>
    </location>
    <ligand>
        <name>UDP-N-acetyl-alpha-D-glucosamine</name>
        <dbReference type="ChEBI" id="CHEBI:57705"/>
    </ligand>
</feature>
<dbReference type="PANTHER" id="PTHR21015:SF22">
    <property type="entry name" value="GLYCOSYLTRANSFERASE"/>
    <property type="match status" value="1"/>
</dbReference>
<feature type="binding site" evidence="10">
    <location>
        <position position="297"/>
    </location>
    <ligand>
        <name>UDP-N-acetyl-alpha-D-glucosamine</name>
        <dbReference type="ChEBI" id="CHEBI:57705"/>
    </ligand>
</feature>
<dbReference type="GO" id="GO:0051991">
    <property type="term" value="F:UDP-N-acetyl-D-glucosamine:N-acetylmuramoyl-L-alanyl-D-glutamyl-meso-2,6-diaminopimelyl-D-alanyl-D-alanine-diphosphoundecaprenol 4-beta-N-acetylglucosaminlytransferase activity"/>
    <property type="evidence" value="ECO:0007669"/>
    <property type="project" value="RHEA"/>
</dbReference>
<comment type="caution">
    <text evidence="10">Lacks conserved residue(s) required for the propagation of feature annotation.</text>
</comment>